<proteinExistence type="predicted"/>
<feature type="transmembrane region" description="Helical" evidence="1">
    <location>
        <begin position="6"/>
        <end position="26"/>
    </location>
</feature>
<keyword evidence="1" id="KW-0812">Transmembrane</keyword>
<feature type="non-terminal residue" evidence="3">
    <location>
        <position position="1"/>
    </location>
</feature>
<evidence type="ECO:0000313" key="3">
    <source>
        <dbReference type="RefSeq" id="XP_030979362.1"/>
    </source>
</evidence>
<keyword evidence="1" id="KW-0472">Membrane</keyword>
<keyword evidence="1" id="KW-1133">Transmembrane helix</keyword>
<dbReference type="GeneID" id="41963154"/>
<reference evidence="2 3" key="1">
    <citation type="journal article" date="2019" name="Mol. Biol. Evol.">
        <title>Blast fungal genomes show frequent chromosomal changes, gene gains and losses, and effector gene turnover.</title>
        <authorList>
            <person name="Gomez Luciano L.B."/>
            <person name="Jason Tsai I."/>
            <person name="Chuma I."/>
            <person name="Tosa Y."/>
            <person name="Chen Y.H."/>
            <person name="Li J.Y."/>
            <person name="Li M.Y."/>
            <person name="Jade Lu M.Y."/>
            <person name="Nakayashiki H."/>
            <person name="Li W.H."/>
        </authorList>
    </citation>
    <scope>NUCLEOTIDE SEQUENCE [LARGE SCALE GENOMIC DNA]</scope>
    <source>
        <strain evidence="2 3">NI907</strain>
    </source>
</reference>
<reference evidence="3" key="3">
    <citation type="submission" date="2025-08" db="UniProtKB">
        <authorList>
            <consortium name="RefSeq"/>
        </authorList>
    </citation>
    <scope>IDENTIFICATION</scope>
    <source>
        <strain evidence="3">NI907</strain>
    </source>
</reference>
<reference evidence="3" key="2">
    <citation type="submission" date="2019-10" db="EMBL/GenBank/DDBJ databases">
        <authorList>
            <consortium name="NCBI Genome Project"/>
        </authorList>
    </citation>
    <scope>NUCLEOTIDE SEQUENCE</scope>
    <source>
        <strain evidence="3">NI907</strain>
    </source>
</reference>
<sequence>GRIIVYLGFCFPLTFFVLFLFLWYLVTATINRV</sequence>
<evidence type="ECO:0000256" key="1">
    <source>
        <dbReference type="SAM" id="Phobius"/>
    </source>
</evidence>
<dbReference type="Proteomes" id="UP000515153">
    <property type="component" value="Chromosome V"/>
</dbReference>
<dbReference type="AlphaFoldDB" id="A0A6P8AWV1"/>
<protein>
    <submittedName>
        <fullName evidence="3">Uncharacterized protein</fullName>
    </submittedName>
</protein>
<name>A0A6P8AWV1_PYRGI</name>
<evidence type="ECO:0000313" key="2">
    <source>
        <dbReference type="Proteomes" id="UP000515153"/>
    </source>
</evidence>
<gene>
    <name evidence="3" type="ORF">PgNI_08246</name>
</gene>
<keyword evidence="2" id="KW-1185">Reference proteome</keyword>
<accession>A0A6P8AWV1</accession>
<dbReference type="KEGG" id="pgri:PgNI_08246"/>
<organism evidence="2 3">
    <name type="scientific">Pyricularia grisea</name>
    <name type="common">Crabgrass-specific blast fungus</name>
    <name type="synonym">Magnaporthe grisea</name>
    <dbReference type="NCBI Taxonomy" id="148305"/>
    <lineage>
        <taxon>Eukaryota</taxon>
        <taxon>Fungi</taxon>
        <taxon>Dikarya</taxon>
        <taxon>Ascomycota</taxon>
        <taxon>Pezizomycotina</taxon>
        <taxon>Sordariomycetes</taxon>
        <taxon>Sordariomycetidae</taxon>
        <taxon>Magnaporthales</taxon>
        <taxon>Pyriculariaceae</taxon>
        <taxon>Pyricularia</taxon>
    </lineage>
</organism>
<dbReference type="RefSeq" id="XP_030979362.1">
    <property type="nucleotide sequence ID" value="XM_031128245.1"/>
</dbReference>